<evidence type="ECO:0000256" key="4">
    <source>
        <dbReference type="ARBA" id="ARBA00022741"/>
    </source>
</evidence>
<sequence length="278" mass="31131">MVTSARNELESISRAAYNALIFEVRLSPKPGLVDERNNGSHSDMSVDTFLSSADALLPYFINYAKLGYEHADDDMGALFIKLRDEGILAEEAMFNATNGVNTHKGANFTFALFLGALGFIFKKNGPSVSVQKNELFDIIKQLADGLMNDFERENLTNGISTYKKYGAKGVRGEAIMGYPTVQRLLENTSIDENDKFYWHKLLLEIILFAEDANLLHRGGREGLKYAQNLSSELLNSDFQDFENQMIEVDEKFIEKNLSPGGSADLLAIIYFLNKLNLN</sequence>
<dbReference type="RefSeq" id="WP_070788429.1">
    <property type="nucleotide sequence ID" value="NZ_MKIQ01000028.1"/>
</dbReference>
<dbReference type="PANTHER" id="PTHR30201">
    <property type="entry name" value="TRIPHOSPHORIBOSYL-DEPHOSPHO-COA SYNTHASE"/>
    <property type="match status" value="1"/>
</dbReference>
<reference evidence="7" key="1">
    <citation type="submission" date="2016-09" db="EMBL/GenBank/DDBJ databases">
        <title>Draft genome sequence of a novel species of the family Streptococcaceae isolated from flowers.</title>
        <authorList>
            <person name="Chuah L.-O."/>
            <person name="Yap K.-P."/>
            <person name="Thong K.L."/>
            <person name="Liong M.T."/>
            <person name="Ahmad R."/>
            <person name="Rusul G."/>
        </authorList>
    </citation>
    <scope>NUCLEOTIDE SEQUENCE [LARGE SCALE GENOMIC DNA]</scope>
    <source>
        <strain evidence="7">HibF3</strain>
    </source>
</reference>
<dbReference type="OrthoDB" id="114886at2"/>
<dbReference type="GO" id="GO:0005524">
    <property type="term" value="F:ATP binding"/>
    <property type="evidence" value="ECO:0007669"/>
    <property type="project" value="UniProtKB-KW"/>
</dbReference>
<comment type="catalytic activity">
    <reaction evidence="1">
        <text>3'-dephospho-CoA + ATP = 2'-(5''-triphospho-alpha-D-ribosyl)-3'-dephospho-CoA + adenine</text>
        <dbReference type="Rhea" id="RHEA:15117"/>
        <dbReference type="ChEBI" id="CHEBI:16708"/>
        <dbReference type="ChEBI" id="CHEBI:30616"/>
        <dbReference type="ChEBI" id="CHEBI:57328"/>
        <dbReference type="ChEBI" id="CHEBI:61378"/>
        <dbReference type="EC" id="2.4.2.52"/>
    </reaction>
</comment>
<dbReference type="GO" id="GO:0046917">
    <property type="term" value="F:triphosphoribosyl-dephospho-CoA synthase activity"/>
    <property type="evidence" value="ECO:0007669"/>
    <property type="project" value="UniProtKB-EC"/>
</dbReference>
<gene>
    <name evidence="6" type="ORF">BG262_05615</name>
</gene>
<dbReference type="Proteomes" id="UP000177273">
    <property type="component" value="Unassembled WGS sequence"/>
</dbReference>
<dbReference type="EC" id="2.4.2.52" evidence="2"/>
<dbReference type="PANTHER" id="PTHR30201:SF2">
    <property type="entry name" value="2-(5''-TRIPHOSPHORIBOSYL)-3'-DEPHOSPHOCOENZYME-A SYNTHASE"/>
    <property type="match status" value="1"/>
</dbReference>
<keyword evidence="7" id="KW-1185">Reference proteome</keyword>
<dbReference type="GO" id="GO:0051191">
    <property type="term" value="P:prosthetic group biosynthetic process"/>
    <property type="evidence" value="ECO:0007669"/>
    <property type="project" value="TreeGrafter"/>
</dbReference>
<dbReference type="AlphaFoldDB" id="A0A9Q5JFV1"/>
<evidence type="ECO:0000256" key="1">
    <source>
        <dbReference type="ARBA" id="ARBA00001210"/>
    </source>
</evidence>
<evidence type="ECO:0000256" key="2">
    <source>
        <dbReference type="ARBA" id="ARBA00012074"/>
    </source>
</evidence>
<name>A0A9Q5JFV1_9LACT</name>
<keyword evidence="5" id="KW-0067">ATP-binding</keyword>
<evidence type="ECO:0000313" key="7">
    <source>
        <dbReference type="Proteomes" id="UP000177273"/>
    </source>
</evidence>
<dbReference type="Gene3D" id="1.10.4200.10">
    <property type="entry name" value="Triphosphoribosyl-dephospho-CoA protein"/>
    <property type="match status" value="1"/>
</dbReference>
<keyword evidence="4" id="KW-0547">Nucleotide-binding</keyword>
<evidence type="ECO:0000313" key="6">
    <source>
        <dbReference type="EMBL" id="OFI46492.1"/>
    </source>
</evidence>
<dbReference type="Pfam" id="PF01874">
    <property type="entry name" value="CitG"/>
    <property type="match status" value="1"/>
</dbReference>
<evidence type="ECO:0000256" key="3">
    <source>
        <dbReference type="ARBA" id="ARBA00022679"/>
    </source>
</evidence>
<protein>
    <recommendedName>
        <fullName evidence="2">triphosphoribosyl-dephospho-CoA synthase</fullName>
        <ecNumber evidence="2">2.4.2.52</ecNumber>
    </recommendedName>
</protein>
<comment type="caution">
    <text evidence="6">The sequence shown here is derived from an EMBL/GenBank/DDBJ whole genome shotgun (WGS) entry which is preliminary data.</text>
</comment>
<proteinExistence type="predicted"/>
<dbReference type="InterPro" id="IPR002736">
    <property type="entry name" value="CitG"/>
</dbReference>
<organism evidence="6 7">
    <name type="scientific">Floricoccus penangensis</name>
    <dbReference type="NCBI Taxonomy" id="1859475"/>
    <lineage>
        <taxon>Bacteria</taxon>
        <taxon>Bacillati</taxon>
        <taxon>Bacillota</taxon>
        <taxon>Bacilli</taxon>
        <taxon>Lactobacillales</taxon>
        <taxon>Streptococcaceae</taxon>
        <taxon>Floricoccus</taxon>
    </lineage>
</organism>
<dbReference type="EMBL" id="MKIQ01000028">
    <property type="protein sequence ID" value="OFI46492.1"/>
    <property type="molecule type" value="Genomic_DNA"/>
</dbReference>
<evidence type="ECO:0000256" key="5">
    <source>
        <dbReference type="ARBA" id="ARBA00022840"/>
    </source>
</evidence>
<accession>A0A9Q5JFV1</accession>
<keyword evidence="3" id="KW-0808">Transferase</keyword>